<keyword evidence="7 11" id="KW-0030">Aminoacyl-tRNA synthetase</keyword>
<evidence type="ECO:0000256" key="2">
    <source>
        <dbReference type="ARBA" id="ARBA00022598"/>
    </source>
</evidence>
<dbReference type="SUPFAM" id="SSF55174">
    <property type="entry name" value="Alpha-L RNA-binding motif"/>
    <property type="match status" value="1"/>
</dbReference>
<evidence type="ECO:0000256" key="8">
    <source>
        <dbReference type="ARBA" id="ARBA00048248"/>
    </source>
</evidence>
<evidence type="ECO:0000256" key="5">
    <source>
        <dbReference type="ARBA" id="ARBA00022884"/>
    </source>
</evidence>
<keyword evidence="3 11" id="KW-0547">Nucleotide-binding</keyword>
<proteinExistence type="inferred from homology"/>
<dbReference type="InterPro" id="IPR024088">
    <property type="entry name" value="Tyr-tRNA-ligase_bac-type"/>
</dbReference>
<dbReference type="Gene3D" id="3.10.290.10">
    <property type="entry name" value="RNA-binding S4 domain"/>
    <property type="match status" value="1"/>
</dbReference>
<evidence type="ECO:0000256" key="9">
    <source>
        <dbReference type="NCBIfam" id="TIGR00234"/>
    </source>
</evidence>
<dbReference type="SUPFAM" id="SSF52374">
    <property type="entry name" value="Nucleotidylyl transferase"/>
    <property type="match status" value="1"/>
</dbReference>
<dbReference type="InterPro" id="IPR002307">
    <property type="entry name" value="Tyr-tRNA-ligase"/>
</dbReference>
<dbReference type="PROSITE" id="PS00178">
    <property type="entry name" value="AA_TRNA_LIGASE_I"/>
    <property type="match status" value="1"/>
</dbReference>
<dbReference type="InterPro" id="IPR001412">
    <property type="entry name" value="aa-tRNA-synth_I_CS"/>
</dbReference>
<dbReference type="Pfam" id="PF00579">
    <property type="entry name" value="tRNA-synt_1b"/>
    <property type="match status" value="1"/>
</dbReference>
<dbReference type="InterPro" id="IPR002305">
    <property type="entry name" value="aa-tRNA-synth_Ic"/>
</dbReference>
<dbReference type="Pfam" id="PF22421">
    <property type="entry name" value="SYY_C-terminal"/>
    <property type="match status" value="1"/>
</dbReference>
<evidence type="ECO:0000256" key="10">
    <source>
        <dbReference type="PROSITE-ProRule" id="PRU00182"/>
    </source>
</evidence>
<dbReference type="PANTHER" id="PTHR11766:SF1">
    <property type="entry name" value="TYROSINE--TRNA LIGASE"/>
    <property type="match status" value="1"/>
</dbReference>
<evidence type="ECO:0000256" key="6">
    <source>
        <dbReference type="ARBA" id="ARBA00022917"/>
    </source>
</evidence>
<keyword evidence="2 11" id="KW-0436">Ligase</keyword>
<dbReference type="CDD" id="cd00165">
    <property type="entry name" value="S4"/>
    <property type="match status" value="1"/>
</dbReference>
<evidence type="ECO:0000256" key="1">
    <source>
        <dbReference type="ARBA" id="ARBA00013160"/>
    </source>
</evidence>
<dbReference type="Gene3D" id="3.40.50.620">
    <property type="entry name" value="HUPs"/>
    <property type="match status" value="1"/>
</dbReference>
<dbReference type="EMBL" id="MFKI01000032">
    <property type="protein sequence ID" value="OGG38031.1"/>
    <property type="molecule type" value="Genomic_DNA"/>
</dbReference>
<dbReference type="GO" id="GO:0006437">
    <property type="term" value="P:tyrosyl-tRNA aminoacylation"/>
    <property type="evidence" value="ECO:0007669"/>
    <property type="project" value="UniProtKB-UniRule"/>
</dbReference>
<organism evidence="13 14">
    <name type="scientific">Candidatus Jorgensenbacteria bacterium GWC1_48_12</name>
    <dbReference type="NCBI Taxonomy" id="1798469"/>
    <lineage>
        <taxon>Bacteria</taxon>
        <taxon>Candidatus Joergenseniibacteriota</taxon>
    </lineage>
</organism>
<accession>A0A1F6BM99</accession>
<sequence>MIKRILTRGVEEIIVKSHLEELLRSGKKLRVKLGIDPTAPDLHLGHTVPLIKLGQFQKAGHKIVLIIGDFTATIGDPSGRTEARKPLSEKQVKSNMKKYISFAGKIINIKKTEIRYNSEWLKGGGVKLFLELAKGASVQQILKREDFKKRLALGNDVSVLESLYPLFQGYDSVAVKADVEIGGRDQKLNLLMGRRVQRFFGMPEQDIMTFPLIEGTDGVRKMSKSYGNYVALDEKPNEMFGKIMSIPDSLIKIYFETLTDVDAPKSLNSYKSKLLLAETIVGMYHSKGTAKKAREEFIKVFSKKELPKELPLLKIKNKKPDIMELLVKAGVPSKNEARRLIMQGGVKINGETKNNPNEKTAFRGGEVLRIGKHRFFKIVI</sequence>
<evidence type="ECO:0000256" key="7">
    <source>
        <dbReference type="ARBA" id="ARBA00023146"/>
    </source>
</evidence>
<evidence type="ECO:0000256" key="4">
    <source>
        <dbReference type="ARBA" id="ARBA00022840"/>
    </source>
</evidence>
<dbReference type="GO" id="GO:0005524">
    <property type="term" value="F:ATP binding"/>
    <property type="evidence" value="ECO:0007669"/>
    <property type="project" value="UniProtKB-KW"/>
</dbReference>
<keyword evidence="6 11" id="KW-0648">Protein biosynthesis</keyword>
<dbReference type="GO" id="GO:0004831">
    <property type="term" value="F:tyrosine-tRNA ligase activity"/>
    <property type="evidence" value="ECO:0007669"/>
    <property type="project" value="UniProtKB-UniRule"/>
</dbReference>
<protein>
    <recommendedName>
        <fullName evidence="1 9">Tyrosine--tRNA ligase</fullName>
        <ecNumber evidence="1 9">6.1.1.1</ecNumber>
    </recommendedName>
</protein>
<dbReference type="PANTHER" id="PTHR11766">
    <property type="entry name" value="TYROSYL-TRNA SYNTHETASE"/>
    <property type="match status" value="1"/>
</dbReference>
<keyword evidence="5 10" id="KW-0694">RNA-binding</keyword>
<evidence type="ECO:0000256" key="11">
    <source>
        <dbReference type="RuleBase" id="RU363036"/>
    </source>
</evidence>
<dbReference type="GO" id="GO:0005829">
    <property type="term" value="C:cytosol"/>
    <property type="evidence" value="ECO:0007669"/>
    <property type="project" value="TreeGrafter"/>
</dbReference>
<dbReference type="InterPro" id="IPR054608">
    <property type="entry name" value="SYY-like_C"/>
</dbReference>
<feature type="domain" description="Tyrosine--tRNA ligase SYY-like C-terminal" evidence="12">
    <location>
        <begin position="306"/>
        <end position="358"/>
    </location>
</feature>
<dbReference type="InterPro" id="IPR014729">
    <property type="entry name" value="Rossmann-like_a/b/a_fold"/>
</dbReference>
<dbReference type="AlphaFoldDB" id="A0A1F6BM99"/>
<evidence type="ECO:0000256" key="3">
    <source>
        <dbReference type="ARBA" id="ARBA00022741"/>
    </source>
</evidence>
<dbReference type="GO" id="GO:0003723">
    <property type="term" value="F:RNA binding"/>
    <property type="evidence" value="ECO:0007669"/>
    <property type="project" value="UniProtKB-KW"/>
</dbReference>
<dbReference type="NCBIfam" id="TIGR00234">
    <property type="entry name" value="tyrS"/>
    <property type="match status" value="1"/>
</dbReference>
<dbReference type="InterPro" id="IPR036986">
    <property type="entry name" value="S4_RNA-bd_sf"/>
</dbReference>
<reference evidence="13 14" key="1">
    <citation type="journal article" date="2016" name="Nat. Commun.">
        <title>Thousands of microbial genomes shed light on interconnected biogeochemical processes in an aquifer system.</title>
        <authorList>
            <person name="Anantharaman K."/>
            <person name="Brown C.T."/>
            <person name="Hug L.A."/>
            <person name="Sharon I."/>
            <person name="Castelle C.J."/>
            <person name="Probst A.J."/>
            <person name="Thomas B.C."/>
            <person name="Singh A."/>
            <person name="Wilkins M.J."/>
            <person name="Karaoz U."/>
            <person name="Brodie E.L."/>
            <person name="Williams K.H."/>
            <person name="Hubbard S.S."/>
            <person name="Banfield J.F."/>
        </authorList>
    </citation>
    <scope>NUCLEOTIDE SEQUENCE [LARGE SCALE GENOMIC DNA]</scope>
</reference>
<comment type="catalytic activity">
    <reaction evidence="8">
        <text>tRNA(Tyr) + L-tyrosine + ATP = L-tyrosyl-tRNA(Tyr) + AMP + diphosphate + H(+)</text>
        <dbReference type="Rhea" id="RHEA:10220"/>
        <dbReference type="Rhea" id="RHEA-COMP:9706"/>
        <dbReference type="Rhea" id="RHEA-COMP:9707"/>
        <dbReference type="ChEBI" id="CHEBI:15378"/>
        <dbReference type="ChEBI" id="CHEBI:30616"/>
        <dbReference type="ChEBI" id="CHEBI:33019"/>
        <dbReference type="ChEBI" id="CHEBI:58315"/>
        <dbReference type="ChEBI" id="CHEBI:78442"/>
        <dbReference type="ChEBI" id="CHEBI:78536"/>
        <dbReference type="ChEBI" id="CHEBI:456215"/>
        <dbReference type="EC" id="6.1.1.1"/>
    </reaction>
</comment>
<evidence type="ECO:0000259" key="12">
    <source>
        <dbReference type="Pfam" id="PF22421"/>
    </source>
</evidence>
<dbReference type="Gene3D" id="1.10.240.10">
    <property type="entry name" value="Tyrosyl-Transfer RNA Synthetase"/>
    <property type="match status" value="1"/>
</dbReference>
<name>A0A1F6BM99_9BACT</name>
<keyword evidence="4 11" id="KW-0067">ATP-binding</keyword>
<dbReference type="EC" id="6.1.1.1" evidence="1 9"/>
<evidence type="ECO:0000313" key="13">
    <source>
        <dbReference type="EMBL" id="OGG38031.1"/>
    </source>
</evidence>
<comment type="similarity">
    <text evidence="11">Belongs to the class-I aminoacyl-tRNA synthetase family.</text>
</comment>
<dbReference type="PROSITE" id="PS50889">
    <property type="entry name" value="S4"/>
    <property type="match status" value="1"/>
</dbReference>
<comment type="caution">
    <text evidence="13">The sequence shown here is derived from an EMBL/GenBank/DDBJ whole genome shotgun (WGS) entry which is preliminary data.</text>
</comment>
<dbReference type="PRINTS" id="PR01040">
    <property type="entry name" value="TRNASYNTHTYR"/>
</dbReference>
<evidence type="ECO:0000313" key="14">
    <source>
        <dbReference type="Proteomes" id="UP000179324"/>
    </source>
</evidence>
<gene>
    <name evidence="13" type="ORF">A2127_01165</name>
</gene>
<dbReference type="Proteomes" id="UP000179324">
    <property type="component" value="Unassembled WGS sequence"/>
</dbReference>